<gene>
    <name evidence="2" type="ORF">SAMN05421644_1573</name>
</gene>
<dbReference type="RefSeq" id="WP_091335222.1">
    <property type="nucleotide sequence ID" value="NZ_FNOW01000057.1"/>
</dbReference>
<dbReference type="InterPro" id="IPR019401">
    <property type="entry name" value="Znf_CHCC"/>
</dbReference>
<dbReference type="OrthoDB" id="9806844at2"/>
<name>A0A1H3JFJ0_ALLWA</name>
<dbReference type="Gene3D" id="2.60.260.40">
    <property type="entry name" value="q5lls5 like domains"/>
    <property type="match status" value="1"/>
</dbReference>
<dbReference type="STRING" id="61595.SAMN05421644_1573"/>
<dbReference type="Pfam" id="PF10276">
    <property type="entry name" value="zf-CHCC"/>
    <property type="match status" value="1"/>
</dbReference>
<accession>A0A1H3JFJ0</accession>
<proteinExistence type="predicted"/>
<evidence type="ECO:0000259" key="1">
    <source>
        <dbReference type="Pfam" id="PF10276"/>
    </source>
</evidence>
<dbReference type="Proteomes" id="UP000198672">
    <property type="component" value="Unassembled WGS sequence"/>
</dbReference>
<sequence length="65" mass="7374">MSNTATATRPALPLIEVSHQDLPLCCPRPEAPVWNLHPRVYLPIEDEPHHEAVCPYCGARYRLVE</sequence>
<keyword evidence="3" id="KW-1185">Reference proteome</keyword>
<reference evidence="3" key="1">
    <citation type="submission" date="2016-10" db="EMBL/GenBank/DDBJ databases">
        <authorList>
            <person name="Varghese N."/>
            <person name="Submissions S."/>
        </authorList>
    </citation>
    <scope>NUCLEOTIDE SEQUENCE [LARGE SCALE GENOMIC DNA]</scope>
    <source>
        <strain evidence="3">DSM 173</strain>
    </source>
</reference>
<dbReference type="AlphaFoldDB" id="A0A1H3JFJ0"/>
<evidence type="ECO:0000313" key="2">
    <source>
        <dbReference type="EMBL" id="SDY38329.1"/>
    </source>
</evidence>
<protein>
    <submittedName>
        <fullName evidence="2">Uncharacterized conserved protein, contains Zn-finger domain</fullName>
    </submittedName>
</protein>
<dbReference type="EMBL" id="FNOW01000057">
    <property type="protein sequence ID" value="SDY38329.1"/>
    <property type="molecule type" value="Genomic_DNA"/>
</dbReference>
<organism evidence="2 3">
    <name type="scientific">Allochromatium warmingii</name>
    <name type="common">Chromatium warmingii</name>
    <dbReference type="NCBI Taxonomy" id="61595"/>
    <lineage>
        <taxon>Bacteria</taxon>
        <taxon>Pseudomonadati</taxon>
        <taxon>Pseudomonadota</taxon>
        <taxon>Gammaproteobacteria</taxon>
        <taxon>Chromatiales</taxon>
        <taxon>Chromatiaceae</taxon>
        <taxon>Allochromatium</taxon>
    </lineage>
</organism>
<feature type="domain" description="Zinc finger CHCC-type" evidence="1">
    <location>
        <begin position="25"/>
        <end position="61"/>
    </location>
</feature>
<evidence type="ECO:0000313" key="3">
    <source>
        <dbReference type="Proteomes" id="UP000198672"/>
    </source>
</evidence>